<evidence type="ECO:0000313" key="1">
    <source>
        <dbReference type="EMBL" id="QJA93725.1"/>
    </source>
</evidence>
<protein>
    <submittedName>
        <fullName evidence="1">Uncharacterized protein</fullName>
    </submittedName>
</protein>
<reference evidence="1" key="1">
    <citation type="submission" date="2020-03" db="EMBL/GenBank/DDBJ databases">
        <title>The deep terrestrial virosphere.</title>
        <authorList>
            <person name="Holmfeldt K."/>
            <person name="Nilsson E."/>
            <person name="Simone D."/>
            <person name="Lopez-Fernandez M."/>
            <person name="Wu X."/>
            <person name="de Brujin I."/>
            <person name="Lundin D."/>
            <person name="Andersson A."/>
            <person name="Bertilsson S."/>
            <person name="Dopson M."/>
        </authorList>
    </citation>
    <scope>NUCLEOTIDE SEQUENCE</scope>
    <source>
        <strain evidence="1">MM415B04129</strain>
    </source>
</reference>
<name>A0A6M3LLP3_9ZZZZ</name>
<sequence length="58" mass="6638">MGRINEIEKVTALETLNDERMRLVINYQVNNPVTVRGLLLGVFVGEDETFTIQYVPLD</sequence>
<organism evidence="1">
    <name type="scientific">viral metagenome</name>
    <dbReference type="NCBI Taxonomy" id="1070528"/>
    <lineage>
        <taxon>unclassified sequences</taxon>
        <taxon>metagenomes</taxon>
        <taxon>organismal metagenomes</taxon>
    </lineage>
</organism>
<accession>A0A6M3LLP3</accession>
<dbReference type="EMBL" id="MT143172">
    <property type="protein sequence ID" value="QJA93725.1"/>
    <property type="molecule type" value="Genomic_DNA"/>
</dbReference>
<gene>
    <name evidence="1" type="ORF">MM415B04129_0009</name>
</gene>
<dbReference type="AlphaFoldDB" id="A0A6M3LLP3"/>
<proteinExistence type="predicted"/>